<dbReference type="SUPFAM" id="SSF103196">
    <property type="entry name" value="Roadblock/LC7 domain"/>
    <property type="match status" value="1"/>
</dbReference>
<dbReference type="InterPro" id="IPR004942">
    <property type="entry name" value="Roadblock/LAMTOR2_dom"/>
</dbReference>
<evidence type="ECO:0000313" key="2">
    <source>
        <dbReference type="EMBL" id="QNO46955.1"/>
    </source>
</evidence>
<gene>
    <name evidence="2" type="ORF">CLAIAILK_00016</name>
</gene>
<dbReference type="SMART" id="SM00960">
    <property type="entry name" value="Robl_LC7"/>
    <property type="match status" value="1"/>
</dbReference>
<organism evidence="2">
    <name type="scientific">Candidatus Methanogaster sp. ANME-2c ERB4</name>
    <dbReference type="NCBI Taxonomy" id="2759911"/>
    <lineage>
        <taxon>Archaea</taxon>
        <taxon>Methanobacteriati</taxon>
        <taxon>Methanobacteriota</taxon>
        <taxon>Stenosarchaea group</taxon>
        <taxon>Methanomicrobia</taxon>
        <taxon>Methanosarcinales</taxon>
        <taxon>ANME-2 cluster</taxon>
        <taxon>Candidatus Methanogasteraceae</taxon>
        <taxon>Candidatus Methanogaster</taxon>
    </lineage>
</organism>
<evidence type="ECO:0000259" key="1">
    <source>
        <dbReference type="SMART" id="SM00960"/>
    </source>
</evidence>
<feature type="domain" description="Roadblock/LAMTOR2" evidence="1">
    <location>
        <begin position="9"/>
        <end position="100"/>
    </location>
</feature>
<dbReference type="AlphaFoldDB" id="A0A7G9YG21"/>
<name>A0A7G9YG21_9EURY</name>
<dbReference type="Gene3D" id="3.30.450.30">
    <property type="entry name" value="Dynein light chain 2a, cytoplasmic"/>
    <property type="match status" value="1"/>
</dbReference>
<proteinExistence type="predicted"/>
<dbReference type="EMBL" id="MT631236">
    <property type="protein sequence ID" value="QNO46955.1"/>
    <property type="molecule type" value="Genomic_DNA"/>
</dbReference>
<protein>
    <recommendedName>
        <fullName evidence="1">Roadblock/LAMTOR2 domain-containing protein</fullName>
    </recommendedName>
</protein>
<sequence length="125" mass="13468">MSQTTIDQLNVLLADLTARVDCIRGIVISSADGLKIADRFRDHSYDTPIAHAISASIVGLANKSVRNLSLPPSERIVIYTGEGIVAVFNLGNASLLAMLDPDANVGLVMIELQHTAEKVKKVMRL</sequence>
<accession>A0A7G9YG21</accession>
<reference evidence="2" key="1">
    <citation type="submission" date="2020-06" db="EMBL/GenBank/DDBJ databases">
        <title>Unique genomic features of the anaerobic methanotrophic archaea.</title>
        <authorList>
            <person name="Chadwick G.L."/>
            <person name="Skennerton C.T."/>
            <person name="Laso-Perez R."/>
            <person name="Leu A.O."/>
            <person name="Speth D.R."/>
            <person name="Yu H."/>
            <person name="Morgan-Lang C."/>
            <person name="Hatzenpichler R."/>
            <person name="Goudeau D."/>
            <person name="Malmstrom R."/>
            <person name="Brazelton W.J."/>
            <person name="Woyke T."/>
            <person name="Hallam S.J."/>
            <person name="Tyson G.W."/>
            <person name="Wegener G."/>
            <person name="Boetius A."/>
            <person name="Orphan V."/>
        </authorList>
    </citation>
    <scope>NUCLEOTIDE SEQUENCE</scope>
</reference>
<dbReference type="Pfam" id="PF03259">
    <property type="entry name" value="Robl_LC7"/>
    <property type="match status" value="1"/>
</dbReference>